<keyword evidence="3" id="KW-1185">Reference proteome</keyword>
<dbReference type="EMBL" id="FTNV01000001">
    <property type="protein sequence ID" value="SIR86232.1"/>
    <property type="molecule type" value="Genomic_DNA"/>
</dbReference>
<feature type="transmembrane region" description="Helical" evidence="1">
    <location>
        <begin position="36"/>
        <end position="58"/>
    </location>
</feature>
<evidence type="ECO:0008006" key="4">
    <source>
        <dbReference type="Google" id="ProtNLM"/>
    </source>
</evidence>
<evidence type="ECO:0000313" key="3">
    <source>
        <dbReference type="Proteomes" id="UP000186019"/>
    </source>
</evidence>
<name>A0A1N7EDK6_9RHOB</name>
<evidence type="ECO:0000313" key="2">
    <source>
        <dbReference type="EMBL" id="SIR86232.1"/>
    </source>
</evidence>
<feature type="transmembrane region" description="Helical" evidence="1">
    <location>
        <begin position="12"/>
        <end position="30"/>
    </location>
</feature>
<proteinExistence type="predicted"/>
<dbReference type="AlphaFoldDB" id="A0A1N7EDK6"/>
<accession>A0A1N7EDK6</accession>
<sequence length="131" mass="13634">MSLRALAASTPVHVAFGFAAMGGWAVWVNAGHGTGAALLAGLVQGSISGALTFGLKGCVDWMRPRMRGPLAYVLPALIALMGSATLLILAHGVTGTPRIWATIAVPLIVSSSYILTYNILRQRAAERTPHA</sequence>
<keyword evidence="1" id="KW-1133">Transmembrane helix</keyword>
<dbReference type="STRING" id="573024.SAMN05216208_1979"/>
<dbReference type="RefSeq" id="WP_076530132.1">
    <property type="nucleotide sequence ID" value="NZ_CANNEL010000002.1"/>
</dbReference>
<gene>
    <name evidence="2" type="ORF">SAMN05421666_0155</name>
</gene>
<organism evidence="2 3">
    <name type="scientific">Roseovarius nanhaiticus</name>
    <dbReference type="NCBI Taxonomy" id="573024"/>
    <lineage>
        <taxon>Bacteria</taxon>
        <taxon>Pseudomonadati</taxon>
        <taxon>Pseudomonadota</taxon>
        <taxon>Alphaproteobacteria</taxon>
        <taxon>Rhodobacterales</taxon>
        <taxon>Roseobacteraceae</taxon>
        <taxon>Roseovarius</taxon>
    </lineage>
</organism>
<protein>
    <recommendedName>
        <fullName evidence="4">Transmembrane protein</fullName>
    </recommendedName>
</protein>
<keyword evidence="1" id="KW-0812">Transmembrane</keyword>
<feature type="transmembrane region" description="Helical" evidence="1">
    <location>
        <begin position="70"/>
        <end position="93"/>
    </location>
</feature>
<reference evidence="2 3" key="1">
    <citation type="submission" date="2017-01" db="EMBL/GenBank/DDBJ databases">
        <authorList>
            <person name="Mah S.A."/>
            <person name="Swanson W.J."/>
            <person name="Moy G.W."/>
            <person name="Vacquier V.D."/>
        </authorList>
    </citation>
    <scope>NUCLEOTIDE SEQUENCE [LARGE SCALE GENOMIC DNA]</scope>
    <source>
        <strain evidence="2 3">DSM 29590</strain>
    </source>
</reference>
<keyword evidence="1" id="KW-0472">Membrane</keyword>
<dbReference type="Proteomes" id="UP000186019">
    <property type="component" value="Unassembled WGS sequence"/>
</dbReference>
<evidence type="ECO:0000256" key="1">
    <source>
        <dbReference type="SAM" id="Phobius"/>
    </source>
</evidence>
<feature type="transmembrane region" description="Helical" evidence="1">
    <location>
        <begin position="99"/>
        <end position="120"/>
    </location>
</feature>